<dbReference type="RefSeq" id="WP_131555705.1">
    <property type="nucleotide sequence ID" value="NZ_SJSK01000009.1"/>
</dbReference>
<evidence type="ECO:0000313" key="2">
    <source>
        <dbReference type="Proteomes" id="UP000292884"/>
    </source>
</evidence>
<accession>A0A4R0MJ19</accession>
<proteinExistence type="predicted"/>
<keyword evidence="2" id="KW-1185">Reference proteome</keyword>
<dbReference type="OrthoDB" id="1204817at2"/>
<organism evidence="1 2">
    <name type="scientific">Pedobacter frigiditerrae</name>
    <dbReference type="NCBI Taxonomy" id="2530452"/>
    <lineage>
        <taxon>Bacteria</taxon>
        <taxon>Pseudomonadati</taxon>
        <taxon>Bacteroidota</taxon>
        <taxon>Sphingobacteriia</taxon>
        <taxon>Sphingobacteriales</taxon>
        <taxon>Sphingobacteriaceae</taxon>
        <taxon>Pedobacter</taxon>
    </lineage>
</organism>
<evidence type="ECO:0000313" key="1">
    <source>
        <dbReference type="EMBL" id="TCC86601.1"/>
    </source>
</evidence>
<gene>
    <name evidence="1" type="ORF">EZ428_23085</name>
</gene>
<reference evidence="1 2" key="1">
    <citation type="submission" date="2019-02" db="EMBL/GenBank/DDBJ databases">
        <title>Pedobacter sp. RP-1-13 sp. nov., isolated from Arctic soil.</title>
        <authorList>
            <person name="Dahal R.H."/>
        </authorList>
    </citation>
    <scope>NUCLEOTIDE SEQUENCE [LARGE SCALE GENOMIC DNA]</scope>
    <source>
        <strain evidence="1 2">RP-1-13</strain>
    </source>
</reference>
<protein>
    <submittedName>
        <fullName evidence="1">Uncharacterized protein</fullName>
    </submittedName>
</protein>
<comment type="caution">
    <text evidence="1">The sequence shown here is derived from an EMBL/GenBank/DDBJ whole genome shotgun (WGS) entry which is preliminary data.</text>
</comment>
<sequence>MVKKLLYITIAATLSIASCKKNSVTPVTAIKSTNEITAPKGFSWENSRSINLNISISQTKFPGKLYVVAIYTSDPSTGGTLISKGSLNAVTKFKSNLYLSNQVKELYIVCISPDLKVIHKTVVIGITDQDIVFGT</sequence>
<dbReference type="EMBL" id="SJSK01000009">
    <property type="protein sequence ID" value="TCC86601.1"/>
    <property type="molecule type" value="Genomic_DNA"/>
</dbReference>
<dbReference type="AlphaFoldDB" id="A0A4R0MJ19"/>
<dbReference type="PROSITE" id="PS51257">
    <property type="entry name" value="PROKAR_LIPOPROTEIN"/>
    <property type="match status" value="1"/>
</dbReference>
<dbReference type="Proteomes" id="UP000292884">
    <property type="component" value="Unassembled WGS sequence"/>
</dbReference>
<name>A0A4R0MJ19_9SPHI</name>